<dbReference type="Proteomes" id="UP000827892">
    <property type="component" value="Chromosome I"/>
</dbReference>
<protein>
    <submittedName>
        <fullName evidence="1">Uncharacterized protein</fullName>
    </submittedName>
</protein>
<organism evidence="1 2">
    <name type="scientific">Caenorhabditis briggsae</name>
    <dbReference type="NCBI Taxonomy" id="6238"/>
    <lineage>
        <taxon>Eukaryota</taxon>
        <taxon>Metazoa</taxon>
        <taxon>Ecdysozoa</taxon>
        <taxon>Nematoda</taxon>
        <taxon>Chromadorea</taxon>
        <taxon>Rhabditida</taxon>
        <taxon>Rhabditina</taxon>
        <taxon>Rhabditomorpha</taxon>
        <taxon>Rhabditoidea</taxon>
        <taxon>Rhabditidae</taxon>
        <taxon>Peloderinae</taxon>
        <taxon>Caenorhabditis</taxon>
    </lineage>
</organism>
<evidence type="ECO:0000313" key="2">
    <source>
        <dbReference type="Proteomes" id="UP000827892"/>
    </source>
</evidence>
<evidence type="ECO:0000313" key="1">
    <source>
        <dbReference type="EMBL" id="ULU13945.1"/>
    </source>
</evidence>
<accession>A0AAE9DZD5</accession>
<reference evidence="1 2" key="1">
    <citation type="submission" date="2022-05" db="EMBL/GenBank/DDBJ databases">
        <title>Chromosome-level reference genomes for two strains of Caenorhabditis briggsae: an improved platform for comparative genomics.</title>
        <authorList>
            <person name="Stevens L."/>
            <person name="Andersen E.C."/>
        </authorList>
    </citation>
    <scope>NUCLEOTIDE SEQUENCE [LARGE SCALE GENOMIC DNA]</scope>
    <source>
        <strain evidence="1">QX1410_ONT</strain>
        <tissue evidence="1">Whole-organism</tissue>
    </source>
</reference>
<dbReference type="EMBL" id="CP090891">
    <property type="protein sequence ID" value="ULU13945.1"/>
    <property type="molecule type" value="Genomic_DNA"/>
</dbReference>
<proteinExistence type="predicted"/>
<gene>
    <name evidence="1" type="ORF">L3Y34_016451</name>
</gene>
<name>A0AAE9DZD5_CAEBR</name>
<dbReference type="AlphaFoldDB" id="A0AAE9DZD5"/>
<sequence length="120" mass="14203">MGQRKWSATFSNGSTQMVRHFFKWVNANASFKKLHILTIIHSSRSLANSFKYRSQQPDTFKSCFSRPVLLFPQIFFALRLMWSPTIILESESLDDPRPLYGWIRHYDSFKPEDNCHKNED</sequence>